<evidence type="ECO:0000256" key="2">
    <source>
        <dbReference type="ARBA" id="ARBA00022614"/>
    </source>
</evidence>
<evidence type="ECO:0000256" key="1">
    <source>
        <dbReference type="ARBA" id="ARBA00004370"/>
    </source>
</evidence>
<dbReference type="GO" id="GO:0009755">
    <property type="term" value="P:hormone-mediated signaling pathway"/>
    <property type="evidence" value="ECO:0007669"/>
    <property type="project" value="TreeGrafter"/>
</dbReference>
<dbReference type="InterPro" id="IPR017452">
    <property type="entry name" value="GPCR_Rhodpsn_7TM"/>
</dbReference>
<dbReference type="GO" id="GO:0007189">
    <property type="term" value="P:adenylate cyclase-activating G protein-coupled receptor signaling pathway"/>
    <property type="evidence" value="ECO:0007669"/>
    <property type="project" value="TreeGrafter"/>
</dbReference>
<sequence>MLPSNFLRVTLWVVSFFSLVANVFAIVGRVKSKIPVMRNMFSATVSDKQNAFLINLAVADFLMGVYLLAIGISDVIFGKDYFLSALGWRNGIACKGIGFIGFVANVASLLTLTFVSIERFFTIAFSFGRYHFRSKLTRIICAIIWGFSAAMALTPIILSEFVEEIFGFSDICLGLPFVRVPEISKYHVLKQYRYYGYGAIYETVVRDTGIESLQWIYSQIVYIYFSVTCVLVITLCYIAIFVSVIASKIQSGRPGDNKDEIKMAQRISIIGGGVGGGGGGGGGGWGGGGVGGGGGGGGGGWGGGGVGGGGGGGGPNKG</sequence>
<dbReference type="GO" id="GO:0008528">
    <property type="term" value="F:G protein-coupled peptide receptor activity"/>
    <property type="evidence" value="ECO:0007669"/>
    <property type="project" value="TreeGrafter"/>
</dbReference>
<dbReference type="PANTHER" id="PTHR24372:SF77">
    <property type="entry name" value="G-PROTEIN COUPLED RECEPTORS FAMILY 1 PROFILE DOMAIN-CONTAINING PROTEIN"/>
    <property type="match status" value="1"/>
</dbReference>
<dbReference type="SUPFAM" id="SSF81321">
    <property type="entry name" value="Family A G protein-coupled receptor-like"/>
    <property type="match status" value="1"/>
</dbReference>
<dbReference type="Gene3D" id="1.20.1070.10">
    <property type="entry name" value="Rhodopsin 7-helix transmembrane proteins"/>
    <property type="match status" value="1"/>
</dbReference>
<evidence type="ECO:0000256" key="4">
    <source>
        <dbReference type="ARBA" id="ARBA00022737"/>
    </source>
</evidence>
<organism evidence="10 11">
    <name type="scientific">Holothuria leucospilota</name>
    <name type="common">Black long sea cucumber</name>
    <name type="synonym">Mertensiothuria leucospilota</name>
    <dbReference type="NCBI Taxonomy" id="206669"/>
    <lineage>
        <taxon>Eukaryota</taxon>
        <taxon>Metazoa</taxon>
        <taxon>Echinodermata</taxon>
        <taxon>Eleutherozoa</taxon>
        <taxon>Echinozoa</taxon>
        <taxon>Holothuroidea</taxon>
        <taxon>Aspidochirotacea</taxon>
        <taxon>Aspidochirotida</taxon>
        <taxon>Holothuriidae</taxon>
        <taxon>Holothuria</taxon>
    </lineage>
</organism>
<accession>A0A9Q1H396</accession>
<evidence type="ECO:0000313" key="11">
    <source>
        <dbReference type="Proteomes" id="UP001152320"/>
    </source>
</evidence>
<keyword evidence="3 7" id="KW-0812">Transmembrane</keyword>
<dbReference type="PANTHER" id="PTHR24372">
    <property type="entry name" value="GLYCOPROTEIN HORMONE RECEPTOR"/>
    <property type="match status" value="1"/>
</dbReference>
<dbReference type="PROSITE" id="PS50262">
    <property type="entry name" value="G_PROTEIN_RECEP_F1_2"/>
    <property type="match status" value="1"/>
</dbReference>
<dbReference type="OrthoDB" id="6022531at2759"/>
<keyword evidence="6 8" id="KW-0472">Membrane</keyword>
<keyword evidence="7" id="KW-0675">Receptor</keyword>
<dbReference type="Proteomes" id="UP001152320">
    <property type="component" value="Chromosome 12"/>
</dbReference>
<dbReference type="InterPro" id="IPR000276">
    <property type="entry name" value="GPCR_Rhodpsn"/>
</dbReference>
<feature type="transmembrane region" description="Helical" evidence="8">
    <location>
        <begin position="97"/>
        <end position="115"/>
    </location>
</feature>
<gene>
    <name evidence="10" type="ORF">HOLleu_25136</name>
</gene>
<keyword evidence="2" id="KW-0433">Leucine-rich repeat</keyword>
<dbReference type="AlphaFoldDB" id="A0A9Q1H396"/>
<proteinExistence type="inferred from homology"/>
<dbReference type="GO" id="GO:0005886">
    <property type="term" value="C:plasma membrane"/>
    <property type="evidence" value="ECO:0007669"/>
    <property type="project" value="TreeGrafter"/>
</dbReference>
<dbReference type="EMBL" id="JAIZAY010000012">
    <property type="protein sequence ID" value="KAJ8031814.1"/>
    <property type="molecule type" value="Genomic_DNA"/>
</dbReference>
<evidence type="ECO:0000256" key="6">
    <source>
        <dbReference type="ARBA" id="ARBA00023136"/>
    </source>
</evidence>
<comment type="subcellular location">
    <subcellularLocation>
        <location evidence="1">Membrane</location>
    </subcellularLocation>
</comment>
<evidence type="ECO:0000256" key="7">
    <source>
        <dbReference type="RuleBase" id="RU000688"/>
    </source>
</evidence>
<evidence type="ECO:0000256" key="8">
    <source>
        <dbReference type="SAM" id="Phobius"/>
    </source>
</evidence>
<comment type="similarity">
    <text evidence="7">Belongs to the G-protein coupled receptor 1 family.</text>
</comment>
<keyword evidence="7" id="KW-0807">Transducer</keyword>
<dbReference type="PROSITE" id="PS00237">
    <property type="entry name" value="G_PROTEIN_RECEP_F1_1"/>
    <property type="match status" value="1"/>
</dbReference>
<evidence type="ECO:0000256" key="3">
    <source>
        <dbReference type="ARBA" id="ARBA00022692"/>
    </source>
</evidence>
<feature type="domain" description="G-protein coupled receptors family 1 profile" evidence="9">
    <location>
        <begin position="21"/>
        <end position="270"/>
    </location>
</feature>
<evidence type="ECO:0000256" key="5">
    <source>
        <dbReference type="ARBA" id="ARBA00022989"/>
    </source>
</evidence>
<keyword evidence="11" id="KW-1185">Reference proteome</keyword>
<keyword evidence="7" id="KW-0297">G-protein coupled receptor</keyword>
<keyword evidence="5 8" id="KW-1133">Transmembrane helix</keyword>
<dbReference type="Pfam" id="PF00001">
    <property type="entry name" value="7tm_1"/>
    <property type="match status" value="1"/>
</dbReference>
<evidence type="ECO:0000313" key="10">
    <source>
        <dbReference type="EMBL" id="KAJ8031814.1"/>
    </source>
</evidence>
<feature type="transmembrane region" description="Helical" evidence="8">
    <location>
        <begin position="51"/>
        <end position="77"/>
    </location>
</feature>
<evidence type="ECO:0000259" key="9">
    <source>
        <dbReference type="PROSITE" id="PS50262"/>
    </source>
</evidence>
<dbReference type="PRINTS" id="PR00237">
    <property type="entry name" value="GPCRRHODOPSN"/>
</dbReference>
<comment type="caution">
    <text evidence="10">The sequence shown here is derived from an EMBL/GenBank/DDBJ whole genome shotgun (WGS) entry which is preliminary data.</text>
</comment>
<feature type="transmembrane region" description="Helical" evidence="8">
    <location>
        <begin position="6"/>
        <end position="30"/>
    </location>
</feature>
<keyword evidence="4" id="KW-0677">Repeat</keyword>
<feature type="transmembrane region" description="Helical" evidence="8">
    <location>
        <begin position="221"/>
        <end position="246"/>
    </location>
</feature>
<feature type="transmembrane region" description="Helical" evidence="8">
    <location>
        <begin position="136"/>
        <end position="158"/>
    </location>
</feature>
<name>A0A9Q1H396_HOLLE</name>
<protein>
    <recommendedName>
        <fullName evidence="9">G-protein coupled receptors family 1 profile domain-containing protein</fullName>
    </recommendedName>
</protein>
<reference evidence="10" key="1">
    <citation type="submission" date="2021-10" db="EMBL/GenBank/DDBJ databases">
        <title>Tropical sea cucumber genome reveals ecological adaptation and Cuvierian tubules defense mechanism.</title>
        <authorList>
            <person name="Chen T."/>
        </authorList>
    </citation>
    <scope>NUCLEOTIDE SEQUENCE</scope>
    <source>
        <strain evidence="10">Nanhai2018</strain>
        <tissue evidence="10">Muscle</tissue>
    </source>
</reference>